<keyword evidence="1" id="KW-0472">Membrane</keyword>
<dbReference type="NCBIfam" id="TIGR03919">
    <property type="entry name" value="T7SS_EccB"/>
    <property type="match status" value="1"/>
</dbReference>
<accession>A0A8J3ZSH6</accession>
<feature type="transmembrane region" description="Helical" evidence="1">
    <location>
        <begin position="37"/>
        <end position="61"/>
    </location>
</feature>
<dbReference type="RefSeq" id="WP_203928144.1">
    <property type="nucleotide sequence ID" value="NZ_BOPH01000038.1"/>
</dbReference>
<dbReference type="PANTHER" id="PTHR40765:SF2">
    <property type="entry name" value="ESX-2 SECRETION SYSTEM ATPASE ECCB2"/>
    <property type="match status" value="1"/>
</dbReference>
<dbReference type="Gene3D" id="3.30.2390.20">
    <property type="entry name" value="Type VII secretion system EccB, repeat 1 domain"/>
    <property type="match status" value="1"/>
</dbReference>
<dbReference type="EMBL" id="BOPH01000038">
    <property type="protein sequence ID" value="GIJ68193.1"/>
    <property type="molecule type" value="Genomic_DNA"/>
</dbReference>
<comment type="caution">
    <text evidence="2">The sequence shown here is derived from an EMBL/GenBank/DDBJ whole genome shotgun (WGS) entry which is preliminary data.</text>
</comment>
<dbReference type="InterPro" id="IPR007795">
    <property type="entry name" value="T7SS_EccB"/>
</dbReference>
<protein>
    <submittedName>
        <fullName evidence="2">Type VII secretion protein EccB</fullName>
    </submittedName>
</protein>
<dbReference type="GO" id="GO:0005576">
    <property type="term" value="C:extracellular region"/>
    <property type="evidence" value="ECO:0007669"/>
    <property type="project" value="TreeGrafter"/>
</dbReference>
<dbReference type="InterPro" id="IPR044857">
    <property type="entry name" value="T7SS_EccB_R1"/>
</dbReference>
<sequence length="466" mass="48056">MRSRREYVQAYRFLTRRIVSAQLVGEPETNELPMRRFAFAVFGGFVVALLVFAGFGVYGLIRPGGKGPVAGAIIVERETGSKYLYLDGLLHPVLNWTSARLILNEEKPQVRTMAQASLRDVPRGRPVGIAGAPDALPTKKELLGMPWSVCSAPRSRDSVALATQVIVGEVPANGIAPGTGEGLLVSVDDVRYLVLRNFRLRIRDNATVAALGWAGVRPTPVGGAFLNALPAGPDLQPLAVPDAGTQAQVQIGGAVATVGRLYRAAEQFYVAVRTGLVPVGAVAARLAGNAVDISPAEAGQKLVSGTVEPPGFPTEVPDVRGAAGRFAMACAEVRGGENVTVRTYPGYDDALALAAGQAQPAGAGADGVPVADRVAVPGGRAALVRSLTGAVVYLVTDQGIKYPLPRDSAGALKALGYSGVRPGDLPAAVLALISTGPALDPAAAVLLAPPATVAPEIPSPTVSRSG</sequence>
<keyword evidence="3" id="KW-1185">Reference proteome</keyword>
<reference evidence="2" key="1">
    <citation type="submission" date="2021-01" db="EMBL/GenBank/DDBJ databases">
        <title>Whole genome shotgun sequence of Virgisporangium ochraceum NBRC 16418.</title>
        <authorList>
            <person name="Komaki H."/>
            <person name="Tamura T."/>
        </authorList>
    </citation>
    <scope>NUCLEOTIDE SEQUENCE</scope>
    <source>
        <strain evidence="2">NBRC 16418</strain>
    </source>
</reference>
<name>A0A8J3ZSH6_9ACTN</name>
<proteinExistence type="predicted"/>
<dbReference type="Proteomes" id="UP000635606">
    <property type="component" value="Unassembled WGS sequence"/>
</dbReference>
<dbReference type="Pfam" id="PF05108">
    <property type="entry name" value="T7SS_ESX1_EccB"/>
    <property type="match status" value="1"/>
</dbReference>
<evidence type="ECO:0000256" key="1">
    <source>
        <dbReference type="SAM" id="Phobius"/>
    </source>
</evidence>
<evidence type="ECO:0000313" key="2">
    <source>
        <dbReference type="EMBL" id="GIJ68193.1"/>
    </source>
</evidence>
<keyword evidence="1" id="KW-1133">Transmembrane helix</keyword>
<dbReference type="AlphaFoldDB" id="A0A8J3ZSH6"/>
<dbReference type="PANTHER" id="PTHR40765">
    <property type="entry name" value="ESX-2 SECRETION SYSTEM ATPASE ECCB2"/>
    <property type="match status" value="1"/>
</dbReference>
<keyword evidence="1" id="KW-0812">Transmembrane</keyword>
<organism evidence="2 3">
    <name type="scientific">Virgisporangium ochraceum</name>
    <dbReference type="NCBI Taxonomy" id="65505"/>
    <lineage>
        <taxon>Bacteria</taxon>
        <taxon>Bacillati</taxon>
        <taxon>Actinomycetota</taxon>
        <taxon>Actinomycetes</taxon>
        <taxon>Micromonosporales</taxon>
        <taxon>Micromonosporaceae</taxon>
        <taxon>Virgisporangium</taxon>
    </lineage>
</organism>
<evidence type="ECO:0000313" key="3">
    <source>
        <dbReference type="Proteomes" id="UP000635606"/>
    </source>
</evidence>
<gene>
    <name evidence="2" type="ORF">Voc01_031100</name>
</gene>